<protein>
    <submittedName>
        <fullName evidence="2">Uncharacterized protein</fullName>
    </submittedName>
</protein>
<proteinExistence type="predicted"/>
<name>A0ABT5MAI6_9BURK</name>
<keyword evidence="1" id="KW-0732">Signal</keyword>
<comment type="caution">
    <text evidence="2">The sequence shown here is derived from an EMBL/GenBank/DDBJ whole genome shotgun (WGS) entry which is preliminary data.</text>
</comment>
<reference evidence="2 3" key="1">
    <citation type="submission" date="2023-02" db="EMBL/GenBank/DDBJ databases">
        <title>Bacterial whole genome sequence for Curvibacter sp. HBC28.</title>
        <authorList>
            <person name="Le V."/>
            <person name="Ko S.-R."/>
            <person name="Ahn C.-Y."/>
            <person name="Oh H.-M."/>
        </authorList>
    </citation>
    <scope>NUCLEOTIDE SEQUENCE [LARGE SCALE GENOMIC DNA]</scope>
    <source>
        <strain evidence="2 3">HBC28</strain>
    </source>
</reference>
<dbReference type="EMBL" id="JAQSIO010000001">
    <property type="protein sequence ID" value="MDD0813596.1"/>
    <property type="molecule type" value="Genomic_DNA"/>
</dbReference>
<dbReference type="RefSeq" id="WP_273925113.1">
    <property type="nucleotide sequence ID" value="NZ_JAQSIO010000001.1"/>
</dbReference>
<evidence type="ECO:0000313" key="2">
    <source>
        <dbReference type="EMBL" id="MDD0813596.1"/>
    </source>
</evidence>
<evidence type="ECO:0000313" key="3">
    <source>
        <dbReference type="Proteomes" id="UP001528672"/>
    </source>
</evidence>
<gene>
    <name evidence="2" type="ORF">PSQ39_03025</name>
</gene>
<accession>A0ABT5MAI6</accession>
<feature type="signal peptide" evidence="1">
    <location>
        <begin position="1"/>
        <end position="32"/>
    </location>
</feature>
<feature type="chain" id="PRO_5046193248" evidence="1">
    <location>
        <begin position="33"/>
        <end position="158"/>
    </location>
</feature>
<keyword evidence="3" id="KW-1185">Reference proteome</keyword>
<evidence type="ECO:0000256" key="1">
    <source>
        <dbReference type="SAM" id="SignalP"/>
    </source>
</evidence>
<dbReference type="Proteomes" id="UP001528672">
    <property type="component" value="Unassembled WGS sequence"/>
</dbReference>
<organism evidence="2 3">
    <name type="scientific">Curvibacter microcysteis</name>
    <dbReference type="NCBI Taxonomy" id="3026419"/>
    <lineage>
        <taxon>Bacteria</taxon>
        <taxon>Pseudomonadati</taxon>
        <taxon>Pseudomonadota</taxon>
        <taxon>Betaproteobacteria</taxon>
        <taxon>Burkholderiales</taxon>
        <taxon>Comamonadaceae</taxon>
        <taxon>Curvibacter</taxon>
    </lineage>
</organism>
<sequence>MNDTFFSRCLRRLGMACWWACGLASLATWADAPPPPPPPSAPSRCPSLEDWQPSDLYGLWRAEFSPGAPTPITLLLERHPELPGSVRGVMQRDGQRVWLSGDVDNGDFTLEESDNGRNISATWLGTVTEQRCGREIKGTWTSDKTPSTRQFVLRKLAD</sequence>